<evidence type="ECO:0000259" key="1">
    <source>
        <dbReference type="SMART" id="SM00587"/>
    </source>
</evidence>
<dbReference type="InterPro" id="IPR004119">
    <property type="entry name" value="EcKL"/>
</dbReference>
<reference evidence="2 3" key="1">
    <citation type="submission" date="2020-04" db="EMBL/GenBank/DDBJ databases">
        <authorList>
            <person name="Wallbank WR R."/>
            <person name="Pardo Diaz C."/>
            <person name="Kozak K."/>
            <person name="Martin S."/>
            <person name="Jiggins C."/>
            <person name="Moest M."/>
            <person name="Warren A I."/>
            <person name="Byers J.R.P. K."/>
            <person name="Montejo-Kovacevich G."/>
            <person name="Yen C E."/>
        </authorList>
    </citation>
    <scope>NUCLEOTIDE SEQUENCE [LARGE SCALE GENOMIC DNA]</scope>
</reference>
<gene>
    <name evidence="2" type="ORF">APLA_LOCUS618</name>
</gene>
<dbReference type="Proteomes" id="UP000494106">
    <property type="component" value="Unassembled WGS sequence"/>
</dbReference>
<feature type="domain" description="CHK kinase-like" evidence="1">
    <location>
        <begin position="45"/>
        <end position="229"/>
    </location>
</feature>
<organism evidence="2 3">
    <name type="scientific">Arctia plantaginis</name>
    <name type="common">Wood tiger moth</name>
    <name type="synonym">Phalaena plantaginis</name>
    <dbReference type="NCBI Taxonomy" id="874455"/>
    <lineage>
        <taxon>Eukaryota</taxon>
        <taxon>Metazoa</taxon>
        <taxon>Ecdysozoa</taxon>
        <taxon>Arthropoda</taxon>
        <taxon>Hexapoda</taxon>
        <taxon>Insecta</taxon>
        <taxon>Pterygota</taxon>
        <taxon>Neoptera</taxon>
        <taxon>Endopterygota</taxon>
        <taxon>Lepidoptera</taxon>
        <taxon>Glossata</taxon>
        <taxon>Ditrysia</taxon>
        <taxon>Noctuoidea</taxon>
        <taxon>Erebidae</taxon>
        <taxon>Arctiinae</taxon>
        <taxon>Arctia</taxon>
    </lineage>
</organism>
<proteinExistence type="predicted"/>
<sequence>MFENELFAYTDMLEKFIDLQEHANVKLQEQYKKVKMYKESSEEILVLENVAKKGFIINSRMEVPSSIFFQISVKELAKFHALSFVLKEKRPKYFNQKIKSIKYALFLKEGYARDSSRKASVNAVDEIFKNKVEKAYDLLMDKFCKYHNDESIKACLCHGDYRSCNIMMKLNENGIEEITPIDYQLMHYGNPVLDFLYLMYSGTDRKFRKDHLINLKELYYETLRTFLKYFQLNVNVVYPREDYDRVFDEKLDFGLMIAIYLLPFLLSSGKKSTRCYAERSSFKFK</sequence>
<dbReference type="InterPro" id="IPR011009">
    <property type="entry name" value="Kinase-like_dom_sf"/>
</dbReference>
<dbReference type="EMBL" id="CADEBC010000064">
    <property type="protein sequence ID" value="CAB3221505.1"/>
    <property type="molecule type" value="Genomic_DNA"/>
</dbReference>
<dbReference type="InterPro" id="IPR015897">
    <property type="entry name" value="CHK_kinase-like"/>
</dbReference>
<dbReference type="PANTHER" id="PTHR11012:SF30">
    <property type="entry name" value="PROTEIN KINASE-LIKE DOMAIN-CONTAINING"/>
    <property type="match status" value="1"/>
</dbReference>
<dbReference type="SUPFAM" id="SSF56112">
    <property type="entry name" value="Protein kinase-like (PK-like)"/>
    <property type="match status" value="1"/>
</dbReference>
<dbReference type="AlphaFoldDB" id="A0A8S0YS09"/>
<protein>
    <recommendedName>
        <fullName evidence="1">CHK kinase-like domain-containing protein</fullName>
    </recommendedName>
</protein>
<evidence type="ECO:0000313" key="3">
    <source>
        <dbReference type="Proteomes" id="UP000494106"/>
    </source>
</evidence>
<evidence type="ECO:0000313" key="2">
    <source>
        <dbReference type="EMBL" id="CAB3221505.1"/>
    </source>
</evidence>
<accession>A0A8S0YS09</accession>
<name>A0A8S0YS09_ARCPL</name>
<dbReference type="PANTHER" id="PTHR11012">
    <property type="entry name" value="PROTEIN KINASE-LIKE DOMAIN-CONTAINING"/>
    <property type="match status" value="1"/>
</dbReference>
<dbReference type="Gene3D" id="3.90.1200.10">
    <property type="match status" value="1"/>
</dbReference>
<dbReference type="SMART" id="SM00587">
    <property type="entry name" value="CHK"/>
    <property type="match status" value="1"/>
</dbReference>
<dbReference type="Pfam" id="PF02958">
    <property type="entry name" value="EcKL"/>
    <property type="match status" value="1"/>
</dbReference>
<comment type="caution">
    <text evidence="2">The sequence shown here is derived from an EMBL/GenBank/DDBJ whole genome shotgun (WGS) entry which is preliminary data.</text>
</comment>
<keyword evidence="3" id="KW-1185">Reference proteome</keyword>
<dbReference type="OrthoDB" id="191037at2759"/>